<dbReference type="CDD" id="cd01949">
    <property type="entry name" value="GGDEF"/>
    <property type="match status" value="1"/>
</dbReference>
<dbReference type="InterPro" id="IPR035919">
    <property type="entry name" value="EAL_sf"/>
</dbReference>
<evidence type="ECO:0000259" key="2">
    <source>
        <dbReference type="PROSITE" id="PS50883"/>
    </source>
</evidence>
<dbReference type="InterPro" id="IPR043128">
    <property type="entry name" value="Rev_trsase/Diguanyl_cyclase"/>
</dbReference>
<evidence type="ECO:0000256" key="1">
    <source>
        <dbReference type="SAM" id="MobiDB-lite"/>
    </source>
</evidence>
<proteinExistence type="predicted"/>
<dbReference type="Gene3D" id="3.20.20.450">
    <property type="entry name" value="EAL domain"/>
    <property type="match status" value="1"/>
</dbReference>
<dbReference type="CDD" id="cd01948">
    <property type="entry name" value="EAL"/>
    <property type="match status" value="1"/>
</dbReference>
<dbReference type="Gene3D" id="3.30.450.20">
    <property type="entry name" value="PAS domain"/>
    <property type="match status" value="1"/>
</dbReference>
<dbReference type="InterPro" id="IPR000160">
    <property type="entry name" value="GGDEF_dom"/>
</dbReference>
<dbReference type="InterPro" id="IPR035965">
    <property type="entry name" value="PAS-like_dom_sf"/>
</dbReference>
<dbReference type="RefSeq" id="WP_252770182.1">
    <property type="nucleotide sequence ID" value="NZ_JAMXMC010000007.1"/>
</dbReference>
<dbReference type="SMART" id="SM00267">
    <property type="entry name" value="GGDEF"/>
    <property type="match status" value="1"/>
</dbReference>
<accession>A0ABT1BQK0</accession>
<dbReference type="SUPFAM" id="SSF55073">
    <property type="entry name" value="Nucleotide cyclase"/>
    <property type="match status" value="1"/>
</dbReference>
<dbReference type="Pfam" id="PF00990">
    <property type="entry name" value="GGDEF"/>
    <property type="match status" value="1"/>
</dbReference>
<comment type="caution">
    <text evidence="4">The sequence shown here is derived from an EMBL/GenBank/DDBJ whole genome shotgun (WGS) entry which is preliminary data.</text>
</comment>
<reference evidence="4 5" key="1">
    <citation type="submission" date="2022-06" db="EMBL/GenBank/DDBJ databases">
        <title>Ideonella sp. NS12-5 Genome sequencing and assembly.</title>
        <authorList>
            <person name="Jung Y."/>
        </authorList>
    </citation>
    <scope>NUCLEOTIDE SEQUENCE [LARGE SCALE GENOMIC DNA]</scope>
    <source>
        <strain evidence="4 5">NS12-5</strain>
    </source>
</reference>
<dbReference type="PROSITE" id="PS50887">
    <property type="entry name" value="GGDEF"/>
    <property type="match status" value="1"/>
</dbReference>
<dbReference type="SUPFAM" id="SSF141868">
    <property type="entry name" value="EAL domain-like"/>
    <property type="match status" value="1"/>
</dbReference>
<organism evidence="4 5">
    <name type="scientific">Ideonella oryzae</name>
    <dbReference type="NCBI Taxonomy" id="2937441"/>
    <lineage>
        <taxon>Bacteria</taxon>
        <taxon>Pseudomonadati</taxon>
        <taxon>Pseudomonadota</taxon>
        <taxon>Betaproteobacteria</taxon>
        <taxon>Burkholderiales</taxon>
        <taxon>Sphaerotilaceae</taxon>
        <taxon>Ideonella</taxon>
    </lineage>
</organism>
<feature type="region of interest" description="Disordered" evidence="1">
    <location>
        <begin position="261"/>
        <end position="285"/>
    </location>
</feature>
<sequence length="763" mass="84474">MTGPDGDLQSTEALREVLQGLQRSHEVLKASSAQTQRLLDALESLLTLDTDADPFPRVFASLRRVFTFTHALMLIQDGGSDGEGLNCAVAEPASEEGQRWPLTPLLRKVLAGRVVATVPTAPALANGEPAPHWLYLPVRVREHRGILALRRGAGEPGYTRDHVDLGRRFALLVSHALATRFAHQTVLRSRELHQLAERLRHSEQEAQRNAQLLHQVVDHLPVGLVLRKGDRQLLMSNTVADQMLHRQAGQAFDDRARALLDPAPPPRGRRRADGLSRAPGVQEREVPVDGGEHTLLITSKPVQVFDEAMQLTLLSDISERKHYERELSLRAYVDELTGLPNRARMQEIVAETLRERADDALVALAFIDLDNFKQVNDFYSHAVGDALLRAAAERVRALIRPSDTLARISGDEFLLLIDPLHQLDDLQAIVERVVDGLKQPFAIEGLEVLTSASVGVCVYPLHGRSYEALRRSADNAMYRAKQDRKGSAQFFTAAMGEALTARMETEQRLRLALRERRFATLLQPKVSLAAGTLVGFEALVRGVRVDGTLVPPSEFIELAGELGLLDQITHIVLEDVLAALPRLRERFGPDVQVSLNIAARQAGDVAFMDALTQDITPDQARGLILELTEDALVAAERFQRRVLPLLRARGLRVSIDDFGTGYSSLAMLSDEIADEVKIDRTFISQVHQRPRSQGILRAIESLCGALGIAVVAEGVETAEELDYLRRHTGIRRAQGYWFARPLPLDELLTGPDPVRLPPPRAQT</sequence>
<feature type="domain" description="EAL" evidence="2">
    <location>
        <begin position="502"/>
        <end position="755"/>
    </location>
</feature>
<evidence type="ECO:0000259" key="3">
    <source>
        <dbReference type="PROSITE" id="PS50887"/>
    </source>
</evidence>
<dbReference type="InterPro" id="IPR001633">
    <property type="entry name" value="EAL_dom"/>
</dbReference>
<dbReference type="PANTHER" id="PTHR44757">
    <property type="entry name" value="DIGUANYLATE CYCLASE DGCP"/>
    <property type="match status" value="1"/>
</dbReference>
<dbReference type="Proteomes" id="UP001204851">
    <property type="component" value="Unassembled WGS sequence"/>
</dbReference>
<dbReference type="PANTHER" id="PTHR44757:SF2">
    <property type="entry name" value="BIOFILM ARCHITECTURE MAINTENANCE PROTEIN MBAA"/>
    <property type="match status" value="1"/>
</dbReference>
<dbReference type="SUPFAM" id="SSF55785">
    <property type="entry name" value="PYP-like sensor domain (PAS domain)"/>
    <property type="match status" value="1"/>
</dbReference>
<dbReference type="Pfam" id="PF00563">
    <property type="entry name" value="EAL"/>
    <property type="match status" value="1"/>
</dbReference>
<dbReference type="InterPro" id="IPR029787">
    <property type="entry name" value="Nucleotide_cyclase"/>
</dbReference>
<feature type="domain" description="GGDEF" evidence="3">
    <location>
        <begin position="360"/>
        <end position="493"/>
    </location>
</feature>
<dbReference type="InterPro" id="IPR052155">
    <property type="entry name" value="Biofilm_reg_signaling"/>
</dbReference>
<keyword evidence="5" id="KW-1185">Reference proteome</keyword>
<dbReference type="NCBIfam" id="TIGR00254">
    <property type="entry name" value="GGDEF"/>
    <property type="match status" value="1"/>
</dbReference>
<evidence type="ECO:0000313" key="5">
    <source>
        <dbReference type="Proteomes" id="UP001204851"/>
    </source>
</evidence>
<evidence type="ECO:0000313" key="4">
    <source>
        <dbReference type="EMBL" id="MCO5977682.1"/>
    </source>
</evidence>
<gene>
    <name evidence="4" type="ORF">M0L44_13315</name>
</gene>
<dbReference type="SMART" id="SM00052">
    <property type="entry name" value="EAL"/>
    <property type="match status" value="1"/>
</dbReference>
<protein>
    <submittedName>
        <fullName evidence="4">EAL domain-containing protein</fullName>
    </submittedName>
</protein>
<dbReference type="PROSITE" id="PS50883">
    <property type="entry name" value="EAL"/>
    <property type="match status" value="1"/>
</dbReference>
<dbReference type="EMBL" id="JAMXMC010000007">
    <property type="protein sequence ID" value="MCO5977682.1"/>
    <property type="molecule type" value="Genomic_DNA"/>
</dbReference>
<dbReference type="Gene3D" id="3.30.70.270">
    <property type="match status" value="1"/>
</dbReference>
<name>A0ABT1BQK0_9BURK</name>